<dbReference type="EnsemblMetazoa" id="Aqu2.1.20290_001">
    <property type="protein sequence ID" value="Aqu2.1.20290_001"/>
    <property type="gene ID" value="Aqu2.1.20290"/>
</dbReference>
<protein>
    <submittedName>
        <fullName evidence="1">Uncharacterized protein</fullName>
    </submittedName>
</protein>
<sequence length="78" mass="8526">TVIYTFVIIIHLTKSLFRKSFKTSIYMSTPLELELRSTSKSCNCDKSILRLIGSTSVLSSRIGTGASTFVPYSASTVA</sequence>
<name>A0A1X7TYV4_AMPQE</name>
<accession>A0A1X7TYV4</accession>
<evidence type="ECO:0000313" key="1">
    <source>
        <dbReference type="EnsemblMetazoa" id="Aqu2.1.20290_001"/>
    </source>
</evidence>
<proteinExistence type="predicted"/>
<organism evidence="1">
    <name type="scientific">Amphimedon queenslandica</name>
    <name type="common">Sponge</name>
    <dbReference type="NCBI Taxonomy" id="400682"/>
    <lineage>
        <taxon>Eukaryota</taxon>
        <taxon>Metazoa</taxon>
        <taxon>Porifera</taxon>
        <taxon>Demospongiae</taxon>
        <taxon>Heteroscleromorpha</taxon>
        <taxon>Haplosclerida</taxon>
        <taxon>Niphatidae</taxon>
        <taxon>Amphimedon</taxon>
    </lineage>
</organism>
<dbReference type="AlphaFoldDB" id="A0A1X7TYV4"/>
<dbReference type="InParanoid" id="A0A1X7TYV4"/>
<reference evidence="1" key="1">
    <citation type="submission" date="2017-05" db="UniProtKB">
        <authorList>
            <consortium name="EnsemblMetazoa"/>
        </authorList>
    </citation>
    <scope>IDENTIFICATION</scope>
</reference>